<dbReference type="PANTHER" id="PTHR13554">
    <property type="entry name" value="26S PROTEASOME NON-ATPASE REGULATORY SUBUNIT 5-RELATED"/>
    <property type="match status" value="1"/>
</dbReference>
<organism evidence="1">
    <name type="scientific">Chaetoceros debilis</name>
    <dbReference type="NCBI Taxonomy" id="122233"/>
    <lineage>
        <taxon>Eukaryota</taxon>
        <taxon>Sar</taxon>
        <taxon>Stramenopiles</taxon>
        <taxon>Ochrophyta</taxon>
        <taxon>Bacillariophyta</taxon>
        <taxon>Coscinodiscophyceae</taxon>
        <taxon>Chaetocerotophycidae</taxon>
        <taxon>Chaetocerotales</taxon>
        <taxon>Chaetocerotaceae</taxon>
        <taxon>Chaetoceros</taxon>
    </lineage>
</organism>
<dbReference type="PANTHER" id="PTHR13554:SF10">
    <property type="entry name" value="26S PROTEASOME NON-ATPASE REGULATORY SUBUNIT 5"/>
    <property type="match status" value="1"/>
</dbReference>
<dbReference type="SUPFAM" id="SSF48371">
    <property type="entry name" value="ARM repeat"/>
    <property type="match status" value="1"/>
</dbReference>
<accession>A0A7S3PX97</accession>
<dbReference type="GO" id="GO:0005829">
    <property type="term" value="C:cytosol"/>
    <property type="evidence" value="ECO:0007669"/>
    <property type="project" value="TreeGrafter"/>
</dbReference>
<dbReference type="AlphaFoldDB" id="A0A7S3PX97"/>
<dbReference type="EMBL" id="HBIO01005048">
    <property type="protein sequence ID" value="CAE0458681.1"/>
    <property type="molecule type" value="Transcribed_RNA"/>
</dbReference>
<sequence length="504" mass="56437">MTTADGDIQDLLIKLSSDDSSSLDDLLSSSSTTKIFSSLAPFLFNPDYGTIAHTILTTILQKKPTLLPAASSSIHNHITQKLAPSDEFVVSEQLLRLMVQQLQMVDTDPRLHNSNSSSSTSIATQSIQALQTLCTIRPPLVQTLLSILKNIPKDSTIMIRYYTLILQIIPELNSDCSMNDEDDDGNDGTEIWKPLMDGLRDENDPLLQMSILELLEVMDRDDLIQDWKELDPIMLRMVGMNIDTEDYDQDEPMDGTTRKFKVSSLPLHPFCAGAALRILAKRNIPLDLYRHVLLSFGRKMSGEVEKIGFVDGISTYICCQRNENNASNALKAILGERELLEEWLNLRMAQSKLKVVVMNSISTVLLSNFVQEEEGQSLCMALYQSIGDINDVGAGHSTTEIIMEYVKSQLVELRLGVYELLTAVAKNDKGAHELMRYGGFFEFLCNRNLEIVKEGKELKFDLVKSIVHSKVIGLLASEVVEKLDQVIEDGPYYVKDNRHVALSD</sequence>
<dbReference type="Pfam" id="PF10508">
    <property type="entry name" value="Proteasom_PSMB"/>
    <property type="match status" value="1"/>
</dbReference>
<protein>
    <recommendedName>
        <fullName evidence="2">26S proteasome non-ATPase regulatory subunit 5</fullName>
    </recommendedName>
</protein>
<evidence type="ECO:0000313" key="1">
    <source>
        <dbReference type="EMBL" id="CAE0458681.1"/>
    </source>
</evidence>
<name>A0A7S3PX97_9STRA</name>
<reference evidence="1" key="1">
    <citation type="submission" date="2021-01" db="EMBL/GenBank/DDBJ databases">
        <authorList>
            <person name="Corre E."/>
            <person name="Pelletier E."/>
            <person name="Niang G."/>
            <person name="Scheremetjew M."/>
            <person name="Finn R."/>
            <person name="Kale V."/>
            <person name="Holt S."/>
            <person name="Cochrane G."/>
            <person name="Meng A."/>
            <person name="Brown T."/>
            <person name="Cohen L."/>
        </authorList>
    </citation>
    <scope>NUCLEOTIDE SEQUENCE</scope>
    <source>
        <strain evidence="1">MM31A-1</strain>
    </source>
</reference>
<gene>
    <name evidence="1" type="ORF">CDEB00056_LOCUS3522</name>
</gene>
<proteinExistence type="predicted"/>
<evidence type="ECO:0008006" key="2">
    <source>
        <dbReference type="Google" id="ProtNLM"/>
    </source>
</evidence>
<dbReference type="InterPro" id="IPR016024">
    <property type="entry name" value="ARM-type_fold"/>
</dbReference>
<dbReference type="GO" id="GO:0043248">
    <property type="term" value="P:proteasome assembly"/>
    <property type="evidence" value="ECO:0007669"/>
    <property type="project" value="InterPro"/>
</dbReference>
<dbReference type="InterPro" id="IPR019538">
    <property type="entry name" value="PSMD5"/>
</dbReference>